<reference evidence="2" key="1">
    <citation type="submission" date="2017-06" db="EMBL/GenBank/DDBJ databases">
        <title>Genome sequencing of pathogenic and non-pathogenic strains within Bisgaard taxon 40.</title>
        <authorList>
            <person name="Ladner J.T."/>
            <person name="Lovett S.P."/>
            <person name="Koroleva G."/>
            <person name="Lorch J.M."/>
        </authorList>
    </citation>
    <scope>NUCLEOTIDE SEQUENCE</scope>
    <source>
        <strain evidence="2">27576-1-I1</strain>
    </source>
</reference>
<evidence type="ECO:0000259" key="1">
    <source>
        <dbReference type="Pfam" id="PF09335"/>
    </source>
</evidence>
<keyword evidence="3" id="KW-1185">Reference proteome</keyword>
<gene>
    <name evidence="2" type="ORF">CEP48_01110</name>
</gene>
<name>A0A8D4IZ98_9PAST</name>
<protein>
    <recommendedName>
        <fullName evidence="1">VTT domain-containing protein</fullName>
    </recommendedName>
</protein>
<dbReference type="AlphaFoldDB" id="A0A8D4IZ98"/>
<dbReference type="PANTHER" id="PTHR42709">
    <property type="entry name" value="ALKALINE PHOSPHATASE LIKE PROTEIN"/>
    <property type="match status" value="1"/>
</dbReference>
<evidence type="ECO:0000313" key="2">
    <source>
        <dbReference type="EMBL" id="QDJ14106.1"/>
    </source>
</evidence>
<dbReference type="InterPro" id="IPR032816">
    <property type="entry name" value="VTT_dom"/>
</dbReference>
<dbReference type="Pfam" id="PF09335">
    <property type="entry name" value="VTT_dom"/>
    <property type="match status" value="1"/>
</dbReference>
<feature type="domain" description="VTT" evidence="1">
    <location>
        <begin position="57"/>
        <end position="154"/>
    </location>
</feature>
<evidence type="ECO:0000313" key="3">
    <source>
        <dbReference type="Proteomes" id="UP000955338"/>
    </source>
</evidence>
<dbReference type="InterPro" id="IPR051311">
    <property type="entry name" value="DedA_domain"/>
</dbReference>
<dbReference type="GO" id="GO:0005886">
    <property type="term" value="C:plasma membrane"/>
    <property type="evidence" value="ECO:0007669"/>
    <property type="project" value="UniProtKB-ARBA"/>
</dbReference>
<proteinExistence type="predicted"/>
<organism evidence="2 3">
    <name type="scientific">Mergibacter septicus</name>
    <dbReference type="NCBI Taxonomy" id="221402"/>
    <lineage>
        <taxon>Bacteria</taxon>
        <taxon>Pseudomonadati</taxon>
        <taxon>Pseudomonadota</taxon>
        <taxon>Gammaproteobacteria</taxon>
        <taxon>Pasteurellales</taxon>
        <taxon>Pasteurellaceae</taxon>
        <taxon>Mergibacter</taxon>
    </lineage>
</organism>
<dbReference type="Proteomes" id="UP000955338">
    <property type="component" value="Chromosome"/>
</dbReference>
<accession>A0A8D4IZ98</accession>
<dbReference type="EMBL" id="CP022011">
    <property type="protein sequence ID" value="QDJ14106.1"/>
    <property type="molecule type" value="Genomic_DNA"/>
</dbReference>
<dbReference type="RefSeq" id="WP_261919808.1">
    <property type="nucleotide sequence ID" value="NZ_CP022011.1"/>
</dbReference>
<dbReference type="PANTHER" id="PTHR42709:SF11">
    <property type="entry name" value="DEDA FAMILY PROTEIN"/>
    <property type="match status" value="1"/>
</dbReference>
<sequence>MKLFGSLYDKLIQWSKHRWATFWLLVVSFIEAIFFPLPVDIMLIPMAISKPNQAFRYGLYAGLASTVGGIVGYLIGYYAFDLIKDYLNQWGYQSAWDLAVSWFQQWGILVAFVAGFAPIPYKIFAICAGALQMAFLPFILMSLLSRTLRFLLVAKLSAWGGQRFSAQIRHSIEIIGWSVIVLAIFAYFLIK</sequence>